<gene>
    <name evidence="2" type="ORF">AB4Y30_11420</name>
</gene>
<dbReference type="AlphaFoldDB" id="A0AB39HM43"/>
<name>A0AB39HM43_9BACI</name>
<dbReference type="RefSeq" id="WP_368652361.1">
    <property type="nucleotide sequence ID" value="NZ_CP162599.1"/>
</dbReference>
<reference evidence="2" key="1">
    <citation type="submission" date="2024-07" db="EMBL/GenBank/DDBJ databases">
        <title>Halotolerant mesophilic bacterium Ornithinibacillus sp. 4-3, sp. nov., isolated from soil.</title>
        <authorList>
            <person name="Sidarenka A.V."/>
            <person name="Guliayeva D.E."/>
            <person name="Leanovich S.I."/>
            <person name="Hileuskaya K.S."/>
            <person name="Akhremchuk A.E."/>
            <person name="Sikolenko M.A."/>
            <person name="Valentovich L.N."/>
        </authorList>
    </citation>
    <scope>NUCLEOTIDE SEQUENCE</scope>
    <source>
        <strain evidence="2">4-3</strain>
    </source>
</reference>
<evidence type="ECO:0000313" key="2">
    <source>
        <dbReference type="EMBL" id="XDK31635.1"/>
    </source>
</evidence>
<accession>A0AB39HM43</accession>
<proteinExistence type="predicted"/>
<dbReference type="EMBL" id="CP162599">
    <property type="protein sequence ID" value="XDK31635.1"/>
    <property type="molecule type" value="Genomic_DNA"/>
</dbReference>
<evidence type="ECO:0008006" key="3">
    <source>
        <dbReference type="Google" id="ProtNLM"/>
    </source>
</evidence>
<evidence type="ECO:0000256" key="1">
    <source>
        <dbReference type="SAM" id="Coils"/>
    </source>
</evidence>
<feature type="coiled-coil region" evidence="1">
    <location>
        <begin position="45"/>
        <end position="72"/>
    </location>
</feature>
<sequence length="127" mass="14461">MKIEIKNIDAGKVISFLENTNFKGLQSVNRSKVTNYLTNQLTEVANGEKTIREDFKEDKDRLEQELRTYFNQTITVEGANFMAGLTAIKSKVEELTSEESEQEFSGQDAYALSVLYEAFNMDKGEDK</sequence>
<protein>
    <recommendedName>
        <fullName evidence="3">Phage protein</fullName>
    </recommendedName>
</protein>
<organism evidence="2">
    <name type="scientific">Ornithinibacillus sp. 4-3</name>
    <dbReference type="NCBI Taxonomy" id="3231488"/>
    <lineage>
        <taxon>Bacteria</taxon>
        <taxon>Bacillati</taxon>
        <taxon>Bacillota</taxon>
        <taxon>Bacilli</taxon>
        <taxon>Bacillales</taxon>
        <taxon>Bacillaceae</taxon>
        <taxon>Ornithinibacillus</taxon>
    </lineage>
</organism>
<keyword evidence="1" id="KW-0175">Coiled coil</keyword>